<dbReference type="PANTHER" id="PTHR39555:SF1">
    <property type="entry name" value="TYPE IV PILUS INNER MEMBRANE COMPONENT PILO"/>
    <property type="match status" value="1"/>
</dbReference>
<reference evidence="1 2" key="1">
    <citation type="submission" date="2019-11" db="EMBL/GenBank/DDBJ databases">
        <title>Venatorbacter sp. nov. a predator of Campylobacter and other Gram-negative bacteria.</title>
        <authorList>
            <person name="Saeedi A."/>
            <person name="Cummings N.J."/>
            <person name="Connerton I.F."/>
            <person name="Connerton P.L."/>
        </authorList>
    </citation>
    <scope>NUCLEOTIDE SEQUENCE [LARGE SCALE GENOMIC DNA]</scope>
    <source>
        <strain evidence="1">XL5</strain>
    </source>
</reference>
<dbReference type="GO" id="GO:0043683">
    <property type="term" value="P:type IV pilus assembly"/>
    <property type="evidence" value="ECO:0007669"/>
    <property type="project" value="InterPro"/>
</dbReference>
<dbReference type="EMBL" id="CP046056">
    <property type="protein sequence ID" value="QQD25127.1"/>
    <property type="molecule type" value="Genomic_DNA"/>
</dbReference>
<organism evidence="1 2">
    <name type="scientific">Venatoribacter cucullus</name>
    <dbReference type="NCBI Taxonomy" id="2661630"/>
    <lineage>
        <taxon>Bacteria</taxon>
        <taxon>Pseudomonadati</taxon>
        <taxon>Pseudomonadota</taxon>
        <taxon>Gammaproteobacteria</taxon>
        <taxon>Oceanospirillales</taxon>
        <taxon>Oceanospirillaceae</taxon>
        <taxon>Venatoribacter</taxon>
    </lineage>
</organism>
<protein>
    <submittedName>
        <fullName evidence="1">Type 4a pilus biogenesis protein PilO</fullName>
    </submittedName>
</protein>
<evidence type="ECO:0000313" key="1">
    <source>
        <dbReference type="EMBL" id="QQD25127.1"/>
    </source>
</evidence>
<dbReference type="InterPro" id="IPR007445">
    <property type="entry name" value="PilO"/>
</dbReference>
<dbReference type="Pfam" id="PF04350">
    <property type="entry name" value="PilO"/>
    <property type="match status" value="1"/>
</dbReference>
<evidence type="ECO:0000313" key="2">
    <source>
        <dbReference type="Proteomes" id="UP000596074"/>
    </source>
</evidence>
<dbReference type="Gene3D" id="3.30.70.60">
    <property type="match status" value="1"/>
</dbReference>
<dbReference type="Proteomes" id="UP000596074">
    <property type="component" value="Chromosome"/>
</dbReference>
<sequence>MAEQNKPDVKAMMARLNELQLDDLNNIDWENMGSWPLPGKIIFCVLIFVAVLAGGYFALIADQMSTLTSAEQREITLKKDYENKAFRVANLDAYKAQLAEMEEGFGSLLKQLPRDTEVPGLIDDISAAALSAGLQLNTIDPQKMTRTEFYMELPINIEVVGGYHEMGAFVSSVASLPRIVTLHDFAIDGVGKEGGLKMKILAKTYQYSGDEPAPARGGKKK</sequence>
<dbReference type="GO" id="GO:0043107">
    <property type="term" value="P:type IV pilus-dependent motility"/>
    <property type="evidence" value="ECO:0007669"/>
    <property type="project" value="InterPro"/>
</dbReference>
<name>A0A9E8FTX9_9GAMM</name>
<dbReference type="Gene3D" id="1.10.287.540">
    <property type="entry name" value="Helix hairpin bin"/>
    <property type="match status" value="1"/>
</dbReference>
<keyword evidence="2" id="KW-1185">Reference proteome</keyword>
<dbReference type="RefSeq" id="WP_228345190.1">
    <property type="nucleotide sequence ID" value="NZ_CP045550.1"/>
</dbReference>
<proteinExistence type="predicted"/>
<dbReference type="InterPro" id="IPR014717">
    <property type="entry name" value="Transl_elong_EF1B/ribsomal_bS6"/>
</dbReference>
<dbReference type="AlphaFoldDB" id="A0A9E8FTX9"/>
<gene>
    <name evidence="1" type="primary">pilO</name>
    <name evidence="1" type="ORF">GJQ55_11865</name>
</gene>
<dbReference type="KEGG" id="vcw:GJQ55_11865"/>
<accession>A0A9E8FTX9</accession>
<dbReference type="PIRSF" id="PIRSF016482">
    <property type="entry name" value="PilO"/>
    <property type="match status" value="1"/>
</dbReference>
<dbReference type="PANTHER" id="PTHR39555">
    <property type="entry name" value="FIMBRIAL ASSEMBLY PROTEIN PILO-LIKE PROTEIN-RELATED"/>
    <property type="match status" value="1"/>
</dbReference>